<accession>A0A9X2D5A6</accession>
<gene>
    <name evidence="5" type="primary">recX</name>
    <name evidence="10" type="ORF">M8330_04580</name>
</gene>
<evidence type="ECO:0000259" key="7">
    <source>
        <dbReference type="Pfam" id="PF02631"/>
    </source>
</evidence>
<evidence type="ECO:0000259" key="8">
    <source>
        <dbReference type="Pfam" id="PF21981"/>
    </source>
</evidence>
<dbReference type="Pfam" id="PF21982">
    <property type="entry name" value="RecX_HTH1"/>
    <property type="match status" value="1"/>
</dbReference>
<dbReference type="RefSeq" id="WP_250826376.1">
    <property type="nucleotide sequence ID" value="NZ_JAMOIL010000003.1"/>
</dbReference>
<dbReference type="InterPro" id="IPR053925">
    <property type="entry name" value="RecX_HTH_3rd"/>
</dbReference>
<evidence type="ECO:0000256" key="4">
    <source>
        <dbReference type="ARBA" id="ARBA00022490"/>
    </source>
</evidence>
<name>A0A9X2D5A6_9ACTN</name>
<keyword evidence="4 5" id="KW-0963">Cytoplasm</keyword>
<dbReference type="EMBL" id="JAMOIL010000003">
    <property type="protein sequence ID" value="MCM0619573.1"/>
    <property type="molecule type" value="Genomic_DNA"/>
</dbReference>
<organism evidence="10 11">
    <name type="scientific">Nocardioides bruguierae</name>
    <dbReference type="NCBI Taxonomy" id="2945102"/>
    <lineage>
        <taxon>Bacteria</taxon>
        <taxon>Bacillati</taxon>
        <taxon>Actinomycetota</taxon>
        <taxon>Actinomycetes</taxon>
        <taxon>Propionibacteriales</taxon>
        <taxon>Nocardioidaceae</taxon>
        <taxon>Nocardioides</taxon>
    </lineage>
</organism>
<dbReference type="PANTHER" id="PTHR33602">
    <property type="entry name" value="REGULATORY PROTEIN RECX FAMILY PROTEIN"/>
    <property type="match status" value="1"/>
</dbReference>
<comment type="subcellular location">
    <subcellularLocation>
        <location evidence="1 5">Cytoplasm</location>
    </subcellularLocation>
</comment>
<sequence>MGHLHEDRPAPSWAGDVSLGVDAWTRRAPEAAPAQESADADDAAEERGSTRGGRGQGRGQGRGRGRGRRSSGPGGGQRSRRHGDDVPRDAPGPPENPEEVARAILLEQLTGRARSRAELAEKLAAKLVPDDVAEQLLDRFEEVGLVDDEAFARAWVSSRQPTKKLARRALAQELRRKGVDDEVAKVALDEVDPADEEAAARDLVRKKLRSMRSLDDTVAMRRLLGALGRKGFGGEMAYRVVHEEVRADREGDDGAAGEDTPWDLP</sequence>
<dbReference type="Gene3D" id="1.10.10.10">
    <property type="entry name" value="Winged helix-like DNA-binding domain superfamily/Winged helix DNA-binding domain"/>
    <property type="match status" value="2"/>
</dbReference>
<dbReference type="GO" id="GO:0006282">
    <property type="term" value="P:regulation of DNA repair"/>
    <property type="evidence" value="ECO:0007669"/>
    <property type="project" value="UniProtKB-UniRule"/>
</dbReference>
<dbReference type="InterPro" id="IPR003783">
    <property type="entry name" value="Regulatory_RecX"/>
</dbReference>
<evidence type="ECO:0000313" key="11">
    <source>
        <dbReference type="Proteomes" id="UP001139485"/>
    </source>
</evidence>
<evidence type="ECO:0000259" key="9">
    <source>
        <dbReference type="Pfam" id="PF21982"/>
    </source>
</evidence>
<dbReference type="GO" id="GO:0005737">
    <property type="term" value="C:cytoplasm"/>
    <property type="evidence" value="ECO:0007669"/>
    <property type="project" value="UniProtKB-SubCell"/>
</dbReference>
<dbReference type="Proteomes" id="UP001139485">
    <property type="component" value="Unassembled WGS sequence"/>
</dbReference>
<proteinExistence type="inferred from homology"/>
<protein>
    <recommendedName>
        <fullName evidence="3 5">Regulatory protein RecX</fullName>
    </recommendedName>
</protein>
<comment type="similarity">
    <text evidence="2 5">Belongs to the RecX family.</text>
</comment>
<feature type="compositionally biased region" description="Gly residues" evidence="6">
    <location>
        <begin position="50"/>
        <end position="60"/>
    </location>
</feature>
<dbReference type="HAMAP" id="MF_01114">
    <property type="entry name" value="RecX"/>
    <property type="match status" value="1"/>
</dbReference>
<evidence type="ECO:0000313" key="10">
    <source>
        <dbReference type="EMBL" id="MCM0619573.1"/>
    </source>
</evidence>
<evidence type="ECO:0000256" key="6">
    <source>
        <dbReference type="SAM" id="MobiDB-lite"/>
    </source>
</evidence>
<evidence type="ECO:0000256" key="3">
    <source>
        <dbReference type="ARBA" id="ARBA00018111"/>
    </source>
</evidence>
<dbReference type="Pfam" id="PF02631">
    <property type="entry name" value="RecX_HTH2"/>
    <property type="match status" value="1"/>
</dbReference>
<dbReference type="InterPro" id="IPR053926">
    <property type="entry name" value="RecX_HTH_1st"/>
</dbReference>
<dbReference type="PANTHER" id="PTHR33602:SF1">
    <property type="entry name" value="REGULATORY PROTEIN RECX FAMILY PROTEIN"/>
    <property type="match status" value="1"/>
</dbReference>
<dbReference type="Pfam" id="PF21981">
    <property type="entry name" value="RecX_HTH3"/>
    <property type="match status" value="1"/>
</dbReference>
<feature type="region of interest" description="Disordered" evidence="6">
    <location>
        <begin position="245"/>
        <end position="265"/>
    </location>
</feature>
<dbReference type="AlphaFoldDB" id="A0A9X2D5A6"/>
<evidence type="ECO:0000256" key="1">
    <source>
        <dbReference type="ARBA" id="ARBA00004496"/>
    </source>
</evidence>
<feature type="region of interest" description="Disordered" evidence="6">
    <location>
        <begin position="24"/>
        <end position="100"/>
    </location>
</feature>
<dbReference type="InterPro" id="IPR053924">
    <property type="entry name" value="RecX_HTH_2nd"/>
</dbReference>
<comment type="function">
    <text evidence="5">Modulates RecA activity.</text>
</comment>
<feature type="domain" description="RecX third three-helical" evidence="8">
    <location>
        <begin position="195"/>
        <end position="241"/>
    </location>
</feature>
<keyword evidence="11" id="KW-1185">Reference proteome</keyword>
<feature type="domain" description="RecX second three-helical" evidence="7">
    <location>
        <begin position="147"/>
        <end position="188"/>
    </location>
</feature>
<comment type="caution">
    <text evidence="10">The sequence shown here is derived from an EMBL/GenBank/DDBJ whole genome shotgun (WGS) entry which is preliminary data.</text>
</comment>
<dbReference type="InterPro" id="IPR036388">
    <property type="entry name" value="WH-like_DNA-bd_sf"/>
</dbReference>
<evidence type="ECO:0000256" key="2">
    <source>
        <dbReference type="ARBA" id="ARBA00009695"/>
    </source>
</evidence>
<reference evidence="10" key="1">
    <citation type="submission" date="2022-05" db="EMBL/GenBank/DDBJ databases">
        <authorList>
            <person name="Tuo L."/>
        </authorList>
    </citation>
    <scope>NUCLEOTIDE SEQUENCE</scope>
    <source>
        <strain evidence="10">BSK12Z-4</strain>
    </source>
</reference>
<evidence type="ECO:0000256" key="5">
    <source>
        <dbReference type="HAMAP-Rule" id="MF_01114"/>
    </source>
</evidence>
<feature type="domain" description="RecX first three-helical" evidence="9">
    <location>
        <begin position="101"/>
        <end position="139"/>
    </location>
</feature>